<evidence type="ECO:0000313" key="3">
    <source>
        <dbReference type="Proteomes" id="UP000261031"/>
    </source>
</evidence>
<keyword evidence="2" id="KW-0808">Transferase</keyword>
<sequence>MNDIDKLHLYAIQLAQEQESPNMVMTIEKELLHYEILNAMDEGGLLDHLVFQGGTSLRLCYGAERYSEDLDFSGGRDFDRDGLETLGDCITHAVGNRYQVSVNVKNPRREEGLVSAWTVIVNTTPSHKDIPQQRIKIEVASIDSHDPVVLPLKVNYAGLGSYSDIMLPVESRNEILADKIESFVCSDHVRYRDLWDLSWLSKQPGIQPDKVRELRRWKAVDYGEVGRYAEKYPLIGEKLANAFESDKFVQEMSRFLPVSKVNRTIARALWLRGTRRQLEELFADYPSDGTGRESGYHSNNAMESYPQASDAMLPYPDPSSDPGASTSTLNAPGIA</sequence>
<dbReference type="EMBL" id="QSWD01000002">
    <property type="protein sequence ID" value="RGP03793.1"/>
    <property type="molecule type" value="Genomic_DNA"/>
</dbReference>
<name>A0A3E5HPM9_BIFPS</name>
<dbReference type="InterPro" id="IPR014942">
    <property type="entry name" value="AbiEii"/>
</dbReference>
<accession>A0A3E5HPM9</accession>
<proteinExistence type="predicted"/>
<dbReference type="GO" id="GO:0016740">
    <property type="term" value="F:transferase activity"/>
    <property type="evidence" value="ECO:0007669"/>
    <property type="project" value="UniProtKB-KW"/>
</dbReference>
<dbReference type="Proteomes" id="UP000261031">
    <property type="component" value="Unassembled WGS sequence"/>
</dbReference>
<organism evidence="2 3">
    <name type="scientific">Bifidobacterium pseudocatenulatum</name>
    <dbReference type="NCBI Taxonomy" id="28026"/>
    <lineage>
        <taxon>Bacteria</taxon>
        <taxon>Bacillati</taxon>
        <taxon>Actinomycetota</taxon>
        <taxon>Actinomycetes</taxon>
        <taxon>Bifidobacteriales</taxon>
        <taxon>Bifidobacteriaceae</taxon>
        <taxon>Bifidobacterium</taxon>
    </lineage>
</organism>
<comment type="caution">
    <text evidence="2">The sequence shown here is derived from an EMBL/GenBank/DDBJ whole genome shotgun (WGS) entry which is preliminary data.</text>
</comment>
<feature type="region of interest" description="Disordered" evidence="1">
    <location>
        <begin position="289"/>
        <end position="335"/>
    </location>
</feature>
<dbReference type="Gene3D" id="3.10.450.620">
    <property type="entry name" value="JHP933, nucleotidyltransferase-like core domain"/>
    <property type="match status" value="1"/>
</dbReference>
<dbReference type="Pfam" id="PF08843">
    <property type="entry name" value="AbiEii"/>
    <property type="match status" value="1"/>
</dbReference>
<reference evidence="2 3" key="1">
    <citation type="submission" date="2018-08" db="EMBL/GenBank/DDBJ databases">
        <title>A genome reference for cultivated species of the human gut microbiota.</title>
        <authorList>
            <person name="Zou Y."/>
            <person name="Xue W."/>
            <person name="Luo G."/>
        </authorList>
    </citation>
    <scope>NUCLEOTIDE SEQUENCE [LARGE SCALE GENOMIC DNA]</scope>
    <source>
        <strain evidence="2 3">OF05-12</strain>
    </source>
</reference>
<protein>
    <submittedName>
        <fullName evidence="2">Nucleotidyl transferase AbiEii/AbiGii toxin family protein</fullName>
    </submittedName>
</protein>
<gene>
    <name evidence="2" type="ORF">DXA79_04860</name>
</gene>
<dbReference type="RefSeq" id="WP_117611996.1">
    <property type="nucleotide sequence ID" value="NZ_JAQEVG010000002.1"/>
</dbReference>
<feature type="compositionally biased region" description="Polar residues" evidence="1">
    <location>
        <begin position="322"/>
        <end position="335"/>
    </location>
</feature>
<dbReference type="AlphaFoldDB" id="A0A3E5HPM9"/>
<evidence type="ECO:0000313" key="2">
    <source>
        <dbReference type="EMBL" id="RGP03793.1"/>
    </source>
</evidence>
<evidence type="ECO:0000256" key="1">
    <source>
        <dbReference type="SAM" id="MobiDB-lite"/>
    </source>
</evidence>